<keyword evidence="2" id="KW-0503">Monooxygenase</keyword>
<evidence type="ECO:0000256" key="1">
    <source>
        <dbReference type="ARBA" id="ARBA00010617"/>
    </source>
</evidence>
<comment type="caution">
    <text evidence="3">The sequence shown here is derived from an EMBL/GenBank/DDBJ whole genome shotgun (WGS) entry which is preliminary data.</text>
</comment>
<dbReference type="Proteomes" id="UP001156398">
    <property type="component" value="Unassembled WGS sequence"/>
</dbReference>
<accession>A0ABT6VY17</accession>
<evidence type="ECO:0000256" key="2">
    <source>
        <dbReference type="RuleBase" id="RU000461"/>
    </source>
</evidence>
<dbReference type="RefSeq" id="WP_271322179.1">
    <property type="nucleotide sequence ID" value="NZ_JAAGKO020000013.1"/>
</dbReference>
<gene>
    <name evidence="3" type="ORF">POF43_011790</name>
</gene>
<dbReference type="InterPro" id="IPR017972">
    <property type="entry name" value="Cyt_P450_CS"/>
</dbReference>
<keyword evidence="2" id="KW-0408">Iron</keyword>
<sequence length="415" mass="44629">MTTTAPLPAAAAYGRLMDQANRHDPYPLFAELAAEPVQRLDAHTWLVARHTDIARLLRDPRLSARDDAPHGGPDAPLGSDGLPFAGPFLSLDPPHHDTLREQTMHQLVPRILGMRPHIEAAVGQLLDAAGGGPGRLDIVESVAYPLPVGVICELLGVPREEEPVFHSFATRLTRGLDPVESLSARQIADLEVTRRDWRAYLLPMIARRQADPGADLISGLLTEGDPAHRMNTLELGATLGLLLIAGHETTVNLVANGTLALLRHPDVLARLRADPGLAPAVVEEVLRFDPPVQMTGRHATAPIQVGGQTVEPGDRVLLLLAAGNRDPLRFPDPDRFWPERPDNAHLAFGGGVHYCVGAALARMEAQAALSAIATRLTAPRLVADPPPYRPTMLLRGPRELLVDHDGITGRAPASG</sequence>
<keyword evidence="2" id="KW-0479">Metal-binding</keyword>
<keyword evidence="2" id="KW-0349">Heme</keyword>
<name>A0ABT6VY17_9ACTN</name>
<proteinExistence type="inferred from homology"/>
<keyword evidence="2" id="KW-0560">Oxidoreductase</keyword>
<dbReference type="PRINTS" id="PR00359">
    <property type="entry name" value="BP450"/>
</dbReference>
<dbReference type="CDD" id="cd20625">
    <property type="entry name" value="CYP164-like"/>
    <property type="match status" value="1"/>
</dbReference>
<evidence type="ECO:0000313" key="4">
    <source>
        <dbReference type="Proteomes" id="UP001156398"/>
    </source>
</evidence>
<dbReference type="InterPro" id="IPR002397">
    <property type="entry name" value="Cyt_P450_B"/>
</dbReference>
<dbReference type="PRINTS" id="PR00385">
    <property type="entry name" value="P450"/>
</dbReference>
<dbReference type="InterPro" id="IPR036396">
    <property type="entry name" value="Cyt_P450_sf"/>
</dbReference>
<dbReference type="InterPro" id="IPR001128">
    <property type="entry name" value="Cyt_P450"/>
</dbReference>
<dbReference type="Pfam" id="PF00067">
    <property type="entry name" value="p450"/>
    <property type="match status" value="1"/>
</dbReference>
<comment type="similarity">
    <text evidence="1 2">Belongs to the cytochrome P450 family.</text>
</comment>
<dbReference type="PROSITE" id="PS00086">
    <property type="entry name" value="CYTOCHROME_P450"/>
    <property type="match status" value="1"/>
</dbReference>
<dbReference type="PANTHER" id="PTHR46696:SF1">
    <property type="entry name" value="CYTOCHROME P450 YJIB-RELATED"/>
    <property type="match status" value="1"/>
</dbReference>
<protein>
    <submittedName>
        <fullName evidence="3">Cytochrome P450</fullName>
    </submittedName>
</protein>
<keyword evidence="4" id="KW-1185">Reference proteome</keyword>
<dbReference type="EMBL" id="JAAGKO020000013">
    <property type="protein sequence ID" value="MDI5963383.1"/>
    <property type="molecule type" value="Genomic_DNA"/>
</dbReference>
<organism evidence="3 4">
    <name type="scientific">Streptantibioticus silvisoli</name>
    <dbReference type="NCBI Taxonomy" id="2705255"/>
    <lineage>
        <taxon>Bacteria</taxon>
        <taxon>Bacillati</taxon>
        <taxon>Actinomycetota</taxon>
        <taxon>Actinomycetes</taxon>
        <taxon>Kitasatosporales</taxon>
        <taxon>Streptomycetaceae</taxon>
        <taxon>Streptantibioticus</taxon>
    </lineage>
</organism>
<dbReference type="PANTHER" id="PTHR46696">
    <property type="entry name" value="P450, PUTATIVE (EUROFUNG)-RELATED"/>
    <property type="match status" value="1"/>
</dbReference>
<dbReference type="SUPFAM" id="SSF48264">
    <property type="entry name" value="Cytochrome P450"/>
    <property type="match status" value="1"/>
</dbReference>
<reference evidence="3 4" key="1">
    <citation type="submission" date="2023-05" db="EMBL/GenBank/DDBJ databases">
        <title>Streptantibioticus silvisoli sp. nov., acidotolerant actinomycetes 1 from pine litter.</title>
        <authorList>
            <person name="Swiecimska M."/>
            <person name="Golinska P."/>
            <person name="Sangal V."/>
            <person name="Wachnowicz B."/>
            <person name="Goodfellow M."/>
        </authorList>
    </citation>
    <scope>NUCLEOTIDE SEQUENCE [LARGE SCALE GENOMIC DNA]</scope>
    <source>
        <strain evidence="3 4">SL54</strain>
    </source>
</reference>
<evidence type="ECO:0000313" key="3">
    <source>
        <dbReference type="EMBL" id="MDI5963383.1"/>
    </source>
</evidence>
<dbReference type="Gene3D" id="1.10.630.10">
    <property type="entry name" value="Cytochrome P450"/>
    <property type="match status" value="1"/>
</dbReference>